<dbReference type="PANTHER" id="PTHR21427">
    <property type="entry name" value="UBIQUINONE BIOSYNTHESIS PROTEIN COQ9, MITOCHONDRIAL"/>
    <property type="match status" value="1"/>
</dbReference>
<evidence type="ECO:0000256" key="8">
    <source>
        <dbReference type="RuleBase" id="RU366063"/>
    </source>
</evidence>
<accession>A0A7S0L1L7</accession>
<evidence type="ECO:0000313" key="11">
    <source>
        <dbReference type="EMBL" id="CAD8596816.1"/>
    </source>
</evidence>
<keyword evidence="4 8" id="KW-0831">Ubiquinone biosynthesis</keyword>
<dbReference type="AlphaFoldDB" id="A0A7S0L1L7"/>
<dbReference type="InterPro" id="IPR012762">
    <property type="entry name" value="Ubiq_biosynth_COQ9"/>
</dbReference>
<comment type="subcellular location">
    <subcellularLocation>
        <location evidence="1 8">Mitochondrion</location>
    </subcellularLocation>
</comment>
<dbReference type="NCBIfam" id="TIGR02396">
    <property type="entry name" value="diverge_rpsU"/>
    <property type="match status" value="1"/>
</dbReference>
<evidence type="ECO:0000256" key="2">
    <source>
        <dbReference type="ARBA" id="ARBA00004749"/>
    </source>
</evidence>
<dbReference type="Pfam" id="PF21392">
    <property type="entry name" value="COQ9_N"/>
    <property type="match status" value="1"/>
</dbReference>
<feature type="domain" description="Ubiquinone biosynthesis protein COQ9 HTH" evidence="10">
    <location>
        <begin position="90"/>
        <end position="116"/>
    </location>
</feature>
<evidence type="ECO:0000259" key="10">
    <source>
        <dbReference type="Pfam" id="PF21392"/>
    </source>
</evidence>
<dbReference type="GO" id="GO:0008289">
    <property type="term" value="F:lipid binding"/>
    <property type="evidence" value="ECO:0007669"/>
    <property type="project" value="UniProtKB-UniRule"/>
</dbReference>
<dbReference type="GO" id="GO:0006744">
    <property type="term" value="P:ubiquinone biosynthetic process"/>
    <property type="evidence" value="ECO:0007669"/>
    <property type="project" value="UniProtKB-UniRule"/>
</dbReference>
<evidence type="ECO:0000256" key="6">
    <source>
        <dbReference type="ARBA" id="ARBA00023121"/>
    </source>
</evidence>
<reference evidence="11" key="1">
    <citation type="submission" date="2021-01" db="EMBL/GenBank/DDBJ databases">
        <authorList>
            <person name="Corre E."/>
            <person name="Pelletier E."/>
            <person name="Niang G."/>
            <person name="Scheremetjew M."/>
            <person name="Finn R."/>
            <person name="Kale V."/>
            <person name="Holt S."/>
            <person name="Cochrane G."/>
            <person name="Meng A."/>
            <person name="Brown T."/>
            <person name="Cohen L."/>
        </authorList>
    </citation>
    <scope>NUCLEOTIDE SEQUENCE</scope>
    <source>
        <strain evidence="11">PLY182g</strain>
    </source>
</reference>
<evidence type="ECO:0000256" key="7">
    <source>
        <dbReference type="ARBA" id="ARBA00023128"/>
    </source>
</evidence>
<organism evidence="11">
    <name type="scientific">Coccolithus braarudii</name>
    <dbReference type="NCBI Taxonomy" id="221442"/>
    <lineage>
        <taxon>Eukaryota</taxon>
        <taxon>Haptista</taxon>
        <taxon>Haptophyta</taxon>
        <taxon>Prymnesiophyceae</taxon>
        <taxon>Coccolithales</taxon>
        <taxon>Coccolithaceae</taxon>
        <taxon>Coccolithus</taxon>
    </lineage>
</organism>
<comment type="similarity">
    <text evidence="3 8">Belongs to the COQ9 family.</text>
</comment>
<evidence type="ECO:0000256" key="5">
    <source>
        <dbReference type="ARBA" id="ARBA00022946"/>
    </source>
</evidence>
<dbReference type="PANTHER" id="PTHR21427:SF19">
    <property type="entry name" value="UBIQUINONE BIOSYNTHESIS PROTEIN COQ9, MITOCHONDRIAL"/>
    <property type="match status" value="1"/>
</dbReference>
<comment type="pathway">
    <text evidence="2 8">Cofactor biosynthesis; ubiquinone biosynthesis.</text>
</comment>
<name>A0A7S0L1L7_9EUKA</name>
<dbReference type="GO" id="GO:0005743">
    <property type="term" value="C:mitochondrial inner membrane"/>
    <property type="evidence" value="ECO:0007669"/>
    <property type="project" value="TreeGrafter"/>
</dbReference>
<dbReference type="UniPathway" id="UPA00232"/>
<keyword evidence="7 8" id="KW-0496">Mitochondrion</keyword>
<dbReference type="InterPro" id="IPR048674">
    <property type="entry name" value="COQ9_HTH"/>
</dbReference>
<gene>
    <name evidence="11" type="ORF">CPEL01642_LOCUS145</name>
</gene>
<evidence type="ECO:0000259" key="9">
    <source>
        <dbReference type="Pfam" id="PF08511"/>
    </source>
</evidence>
<keyword evidence="6 8" id="KW-0446">Lipid-binding</keyword>
<evidence type="ECO:0000256" key="1">
    <source>
        <dbReference type="ARBA" id="ARBA00004173"/>
    </source>
</evidence>
<dbReference type="Gene3D" id="1.10.357.10">
    <property type="entry name" value="Tetracycline Repressor, domain 2"/>
    <property type="match status" value="1"/>
</dbReference>
<feature type="domain" description="COQ9 C-terminal" evidence="9">
    <location>
        <begin position="235"/>
        <end position="275"/>
    </location>
</feature>
<proteinExistence type="inferred from homology"/>
<protein>
    <recommendedName>
        <fullName evidence="8">Ubiquinone biosynthesis protein</fullName>
    </recommendedName>
</protein>
<dbReference type="Pfam" id="PF08511">
    <property type="entry name" value="COQ9"/>
    <property type="match status" value="1"/>
</dbReference>
<evidence type="ECO:0000256" key="3">
    <source>
        <dbReference type="ARBA" id="ARBA00010766"/>
    </source>
</evidence>
<dbReference type="EMBL" id="HBEY01000286">
    <property type="protein sequence ID" value="CAD8596816.1"/>
    <property type="molecule type" value="Transcribed_RNA"/>
</dbReference>
<keyword evidence="5" id="KW-0809">Transit peptide</keyword>
<evidence type="ECO:0000256" key="4">
    <source>
        <dbReference type="ARBA" id="ARBA00022688"/>
    </source>
</evidence>
<dbReference type="InterPro" id="IPR013718">
    <property type="entry name" value="COQ9_C"/>
</dbReference>
<sequence>MLRLFAARGALHSRTVSCSCFTPAPSLIRAARFSSLEKGDGERADRAEGSVDPVAEGVDGMAEAAAEGGSGEANASGRAEGEGAPYEKILKAKMLDAALEAVPQHGWTVGALSAGAVACGLSPAAHGMATRGPIELVRHFNLKCDEALREELAAQRTQMEALEVQNRLVLAMQIRLRMMEPYVDNWPQALALKVLPTNLAESLGDAHALAALLLNACGERALSPLAPEKVDVKMKRMSIGAIYGAAELYMLTDRSPGLSDTWLFLEREVEAVHQLAVAGEQLSALSPSSLLMSLLSRR</sequence>
<comment type="function">
    <text evidence="8">Membrane-associated protein that warps the membrane surface to access and bind aromatic isoprenes with high specificity, including ubiquinone (CoQ) isoprene intermediates and presents them directly to Coq7, therefore facilitating the Coq7-mediated hydroxylase step. Participates in the biosynthesis of coenzyme Q, also named ubiquinone, an essential lipid-soluble electron transporter for aerobic cellular respiration.</text>
</comment>